<comment type="caution">
    <text evidence="2">The sequence shown here is derived from an EMBL/GenBank/DDBJ whole genome shotgun (WGS) entry which is preliminary data.</text>
</comment>
<gene>
    <name evidence="2" type="ORF">ALQ33_05462</name>
</gene>
<organism evidence="2 3">
    <name type="scientific">Pseudomonas syringae pv. philadelphi</name>
    <dbReference type="NCBI Taxonomy" id="251706"/>
    <lineage>
        <taxon>Bacteria</taxon>
        <taxon>Pseudomonadati</taxon>
        <taxon>Pseudomonadota</taxon>
        <taxon>Gammaproteobacteria</taxon>
        <taxon>Pseudomonadales</taxon>
        <taxon>Pseudomonadaceae</taxon>
        <taxon>Pseudomonas</taxon>
    </lineage>
</organism>
<feature type="compositionally biased region" description="Low complexity" evidence="1">
    <location>
        <begin position="328"/>
        <end position="345"/>
    </location>
</feature>
<dbReference type="PRINTS" id="PR00327">
    <property type="entry name" value="ICENUCLEATN"/>
</dbReference>
<dbReference type="EMBL" id="RBQB01000033">
    <property type="protein sequence ID" value="RMO96990.1"/>
    <property type="molecule type" value="Genomic_DNA"/>
</dbReference>
<dbReference type="InterPro" id="IPR000258">
    <property type="entry name" value="Ice_nucleatn"/>
</dbReference>
<feature type="non-terminal residue" evidence="2">
    <location>
        <position position="345"/>
    </location>
</feature>
<name>A0A3M3ZQZ3_9PSED</name>
<feature type="compositionally biased region" description="Polar residues" evidence="1">
    <location>
        <begin position="299"/>
        <end position="327"/>
    </location>
</feature>
<dbReference type="SUPFAM" id="SSF69349">
    <property type="entry name" value="Phage fibre proteins"/>
    <property type="match status" value="2"/>
</dbReference>
<dbReference type="PROSITE" id="PS00314">
    <property type="entry name" value="ICE_NUCLEATION"/>
    <property type="match status" value="3"/>
</dbReference>
<proteinExistence type="predicted"/>
<evidence type="ECO:0000256" key="1">
    <source>
        <dbReference type="SAM" id="MobiDB-lite"/>
    </source>
</evidence>
<accession>A0A3M3ZQZ3</accession>
<dbReference type="Pfam" id="PF00818">
    <property type="entry name" value="Ice_nucleation"/>
    <property type="match status" value="3"/>
</dbReference>
<dbReference type="Proteomes" id="UP000279372">
    <property type="component" value="Unassembled WGS sequence"/>
</dbReference>
<sequence>MCACISVFGCEGVHGSCPVKHCSMSATAFIKRIYEDALMTLEKALVLRTCANNMADHCGLVWPATGAVECKHWQSTRKHENGLVGLLWGAGTSAFLSMHADARWIVCEVALADMIGLEESGMVKFPRAEVVHVGDKSSASHFISTHQADCASPPATVVANIVLPMAEHVVSHEVFDVALISRADNSGGLLPTATPQSLQTATYGGTLSGENNSRLIAGYGSIETAGNNSDLIAGYGSTGTAGSDSSLVAGYGSTQTAGGESALTAGYGSTQTACGGSDLTAGYGSTGTAGSDSSLTAGYGSTQTSGGDSSLTAGYGSTQTAREGSNLTAGYGSTGTAGSDSSLIA</sequence>
<dbReference type="AlphaFoldDB" id="A0A3M3ZQZ3"/>
<evidence type="ECO:0000313" key="2">
    <source>
        <dbReference type="EMBL" id="RMO96990.1"/>
    </source>
</evidence>
<evidence type="ECO:0000313" key="3">
    <source>
        <dbReference type="Proteomes" id="UP000279372"/>
    </source>
</evidence>
<dbReference type="GO" id="GO:0009279">
    <property type="term" value="C:cell outer membrane"/>
    <property type="evidence" value="ECO:0007669"/>
    <property type="project" value="InterPro"/>
</dbReference>
<feature type="region of interest" description="Disordered" evidence="1">
    <location>
        <begin position="299"/>
        <end position="345"/>
    </location>
</feature>
<reference evidence="2 3" key="1">
    <citation type="submission" date="2018-08" db="EMBL/GenBank/DDBJ databases">
        <title>Recombination of ecologically and evolutionarily significant loci maintains genetic cohesion in the Pseudomonas syringae species complex.</title>
        <authorList>
            <person name="Dillon M."/>
            <person name="Thakur S."/>
            <person name="Almeida R.N.D."/>
            <person name="Weir B.S."/>
            <person name="Guttman D.S."/>
        </authorList>
    </citation>
    <scope>NUCLEOTIDE SEQUENCE [LARGE SCALE GENOMIC DNA]</scope>
    <source>
        <strain evidence="2 3">ICMP 8902</strain>
    </source>
</reference>
<protein>
    <submittedName>
        <fullName evidence="2">Ice nucleation protein</fullName>
    </submittedName>
</protein>